<keyword evidence="16" id="KW-1185">Reference proteome</keyword>
<dbReference type="InterPro" id="IPR036640">
    <property type="entry name" value="ABC1_TM_sf"/>
</dbReference>
<evidence type="ECO:0000256" key="1">
    <source>
        <dbReference type="ARBA" id="ARBA00004651"/>
    </source>
</evidence>
<keyword evidence="3" id="KW-0813">Transport</keyword>
<feature type="transmembrane region" description="Helical" evidence="12">
    <location>
        <begin position="492"/>
        <end position="518"/>
    </location>
</feature>
<evidence type="ECO:0000256" key="12">
    <source>
        <dbReference type="SAM" id="Phobius"/>
    </source>
</evidence>
<evidence type="ECO:0000259" key="13">
    <source>
        <dbReference type="PROSITE" id="PS50893"/>
    </source>
</evidence>
<evidence type="ECO:0000256" key="9">
    <source>
        <dbReference type="ARBA" id="ARBA00023136"/>
    </source>
</evidence>
<feature type="transmembrane region" description="Helical" evidence="12">
    <location>
        <begin position="39"/>
        <end position="60"/>
    </location>
</feature>
<evidence type="ECO:0000256" key="4">
    <source>
        <dbReference type="ARBA" id="ARBA00022475"/>
    </source>
</evidence>
<evidence type="ECO:0000259" key="14">
    <source>
        <dbReference type="PROSITE" id="PS50929"/>
    </source>
</evidence>
<evidence type="ECO:0000256" key="5">
    <source>
        <dbReference type="ARBA" id="ARBA00022692"/>
    </source>
</evidence>
<keyword evidence="6" id="KW-0547">Nucleotide-binding</keyword>
<dbReference type="CDD" id="cd18579">
    <property type="entry name" value="ABC_6TM_ABCC_D1"/>
    <property type="match status" value="1"/>
</dbReference>
<dbReference type="InterPro" id="IPR044726">
    <property type="entry name" value="ABCC_6TM_D2"/>
</dbReference>
<keyword evidence="10" id="KW-0325">Glycoprotein</keyword>
<feature type="transmembrane region" description="Helical" evidence="12">
    <location>
        <begin position="161"/>
        <end position="180"/>
    </location>
</feature>
<dbReference type="InterPro" id="IPR056227">
    <property type="entry name" value="TMD0_ABC"/>
</dbReference>
<dbReference type="Gene3D" id="3.40.50.300">
    <property type="entry name" value="P-loop containing nucleotide triphosphate hydrolases"/>
    <property type="match status" value="2"/>
</dbReference>
<dbReference type="SMART" id="SM00382">
    <property type="entry name" value="AAA"/>
    <property type="match status" value="2"/>
</dbReference>
<protein>
    <recommendedName>
        <fullName evidence="17">ABC transporter</fullName>
    </recommendedName>
</protein>
<dbReference type="InterPro" id="IPR044746">
    <property type="entry name" value="ABCC_6TM_D1"/>
</dbReference>
<evidence type="ECO:0008006" key="17">
    <source>
        <dbReference type="Google" id="ProtNLM"/>
    </source>
</evidence>
<dbReference type="InterPro" id="IPR003439">
    <property type="entry name" value="ABC_transporter-like_ATP-bd"/>
</dbReference>
<feature type="domain" description="ABC transmembrane type-1" evidence="14">
    <location>
        <begin position="281"/>
        <end position="558"/>
    </location>
</feature>
<dbReference type="Proteomes" id="UP000799429">
    <property type="component" value="Unassembled WGS sequence"/>
</dbReference>
<keyword evidence="5 12" id="KW-0812">Transmembrane</keyword>
<keyword evidence="8 12" id="KW-1133">Transmembrane helix</keyword>
<feature type="transmembrane region" description="Helical" evidence="12">
    <location>
        <begin position="538"/>
        <end position="563"/>
    </location>
</feature>
<sequence length="1479" mass="164338">MAAPSPSSLSCQRIDNTFGPYAEHCRGGFDFTLLFEQSILSVPIVSVFLLIAPLRIWYLFTKSAKATGGILLTAKLIFGVIFSALQLALLVLWAQNKTGRTDVSIPSAALLLVLSLLLPLLSYAEHIHSLRPSLIINGYLFFSLLFDIAQSRTLWLQGYMSSHAIVLTISTVVKFVLLVLESLEKRRYLKPEYKDEPKEAIASPISRGFFWWLNPLFLRGYGNLLALDDLYFLDKHLQSTYLSKLLHAGWNRVSKKGSHALFWTTIRTLKWPILTITVPRLCLIGFQFCQPFLINRAISLSQEPVDEHTTNIGYGLIGAYIIVYLGMAVTTGQYQHLTYRAITMARGGLVSMLFRKTADLSIQSVDPSASLTLMSADIERIATGWQTMPELYGNSIEIALAIYLLYRQLGVACLIPIAVAIISMVGSLIVTSLVMARQQLWLEAIERRIAATTAMLGAMKGVKMCGLTEILQKNIHDLRVEELQISKKFRKLLIWNMAISYITPVVAPILTFAVFSVLAKNNGTRTLDTARVFTSLSLFALLSEPLASLIMALATFMGAIGCFDRIEAFIKTEPRVDARSRPMNNYTIDYRSSQEKSQSDLTESSTEKSEQNSLFHPDAVVIQDGNFGWDMDKEPLLHEISIVVPRGKLTMIVGPVGCGKSTLVKAILGEIPAMKGIVQVSSLSVAYCDQTPWLMNGTIKESIVGFTPFNAVWYASVVRACALEEDFRQLPRGDDTWIGSKGIALSGGQSQRISLARAVYAQRELVIIDDVLSGLDSDTESRVFRDVFRLLRGSNSTVIMASSSTKRVPDADYVVVLTSDGHIAEQGTFEELAKLGGYISSFDLQASKGRDDSFLDDMEKSNSSITLNEVKPEIAKLVETDESTKAESNRRTGDVSIYIYYVGSIGWFPTFIFVFAITSFVFCFSFPNIWLKWWATANAEDPNERLGYYLGIYGLLGGLAILSLVVSCWQMIITMVPRSGERFHWTLLTTVLKSPLSFFATTDTGITINRFSQDLQLIDMELPISALNTFATFVLVIAQMVLIGVASVYAAIAFPICLTAIYFIQKFYLRTSRQLRFLDLEAKSPLYSHFIECLNGLATVRAFGWQQDFEDKNREMLDRSQRPFYLLFSVQRWLTVVLDLMVAAIAVLLIVLVVKLRGTISAGYVGVALLNVIMFSQSIKMLITFWTMLETHIGAIARIKNFTAEAVSEDLESENDTPPPSWPSKGAIEFRSVSAGYKVSEPVVKNISFTIRAGEKIGICGRTGSGKSSMILSLFRMLELAGGSIIVDGVDISTVPRNEVRSRLIGVPQDAYILKGSVRLNATPTGTAADEAIVSALKSVQLWEIIKRKGGLDADIDNLHLSHGQRQLFCLARAMLRPSTVLVLDEATSSIDSKTDDIMQKVIREKFASHTVIAVAHKLDTILDFDKVAVMEAGSMIEFESPHSLLERPSAFRSLYRNLKKDEYDHVESEDNLDEKASM</sequence>
<dbReference type="GO" id="GO:0005524">
    <property type="term" value="F:ATP binding"/>
    <property type="evidence" value="ECO:0007669"/>
    <property type="project" value="UniProtKB-KW"/>
</dbReference>
<feature type="domain" description="ABC transporter" evidence="13">
    <location>
        <begin position="1228"/>
        <end position="1458"/>
    </location>
</feature>
<comment type="similarity">
    <text evidence="2">Belongs to the ABC transporter superfamily. ABCC family. Conjugate transporter (TC 3.A.1.208) subfamily.</text>
</comment>
<feature type="transmembrane region" description="Helical" evidence="12">
    <location>
        <begin position="105"/>
        <end position="124"/>
    </location>
</feature>
<feature type="transmembrane region" description="Helical" evidence="12">
    <location>
        <begin position="409"/>
        <end position="429"/>
    </location>
</feature>
<feature type="transmembrane region" description="Helical" evidence="12">
    <location>
        <begin position="136"/>
        <end position="155"/>
    </location>
</feature>
<dbReference type="Pfam" id="PF00005">
    <property type="entry name" value="ABC_tran"/>
    <property type="match status" value="2"/>
</dbReference>
<evidence type="ECO:0000313" key="16">
    <source>
        <dbReference type="Proteomes" id="UP000799429"/>
    </source>
</evidence>
<evidence type="ECO:0000256" key="7">
    <source>
        <dbReference type="ARBA" id="ARBA00022840"/>
    </source>
</evidence>
<evidence type="ECO:0000256" key="2">
    <source>
        <dbReference type="ARBA" id="ARBA00009726"/>
    </source>
</evidence>
<evidence type="ECO:0000256" key="11">
    <source>
        <dbReference type="SAM" id="MobiDB-lite"/>
    </source>
</evidence>
<feature type="transmembrane region" description="Helical" evidence="12">
    <location>
        <begin position="1124"/>
        <end position="1154"/>
    </location>
</feature>
<dbReference type="SUPFAM" id="SSF52540">
    <property type="entry name" value="P-loop containing nucleoside triphosphate hydrolases"/>
    <property type="match status" value="2"/>
</dbReference>
<name>A0A9P4VTB5_9PEZI</name>
<dbReference type="GO" id="GO:0016887">
    <property type="term" value="F:ATP hydrolysis activity"/>
    <property type="evidence" value="ECO:0007669"/>
    <property type="project" value="InterPro"/>
</dbReference>
<dbReference type="PROSITE" id="PS50929">
    <property type="entry name" value="ABC_TM1F"/>
    <property type="match status" value="2"/>
</dbReference>
<comment type="caution">
    <text evidence="15">The sequence shown here is derived from an EMBL/GenBank/DDBJ whole genome shotgun (WGS) entry which is preliminary data.</text>
</comment>
<dbReference type="InterPro" id="IPR011527">
    <property type="entry name" value="ABC1_TM_dom"/>
</dbReference>
<feature type="domain" description="ABC transporter" evidence="13">
    <location>
        <begin position="622"/>
        <end position="845"/>
    </location>
</feature>
<dbReference type="PANTHER" id="PTHR24223">
    <property type="entry name" value="ATP-BINDING CASSETTE SUB-FAMILY C"/>
    <property type="match status" value="1"/>
</dbReference>
<dbReference type="OrthoDB" id="6500128at2759"/>
<keyword evidence="9 12" id="KW-0472">Membrane</keyword>
<organism evidence="15 16">
    <name type="scientific">Patellaria atrata CBS 101060</name>
    <dbReference type="NCBI Taxonomy" id="1346257"/>
    <lineage>
        <taxon>Eukaryota</taxon>
        <taxon>Fungi</taxon>
        <taxon>Dikarya</taxon>
        <taxon>Ascomycota</taxon>
        <taxon>Pezizomycotina</taxon>
        <taxon>Dothideomycetes</taxon>
        <taxon>Dothideomycetes incertae sedis</taxon>
        <taxon>Patellariales</taxon>
        <taxon>Patellariaceae</taxon>
        <taxon>Patellaria</taxon>
    </lineage>
</organism>
<dbReference type="Gene3D" id="1.20.1560.10">
    <property type="entry name" value="ABC transporter type 1, transmembrane domain"/>
    <property type="match status" value="2"/>
</dbReference>
<feature type="transmembrane region" description="Helical" evidence="12">
    <location>
        <begin position="898"/>
        <end position="927"/>
    </location>
</feature>
<dbReference type="FunFam" id="3.40.50.300:FF:000838">
    <property type="entry name" value="ABC multidrug transporter (Eurofung)"/>
    <property type="match status" value="1"/>
</dbReference>
<comment type="subcellular location">
    <subcellularLocation>
        <location evidence="1">Cell membrane</location>
        <topology evidence="1">Multi-pass membrane protein</topology>
    </subcellularLocation>
</comment>
<dbReference type="InterPro" id="IPR050173">
    <property type="entry name" value="ABC_transporter_C-like"/>
</dbReference>
<feature type="transmembrane region" description="Helical" evidence="12">
    <location>
        <begin position="314"/>
        <end position="334"/>
    </location>
</feature>
<feature type="region of interest" description="Disordered" evidence="11">
    <location>
        <begin position="587"/>
        <end position="612"/>
    </location>
</feature>
<feature type="transmembrane region" description="Helical" evidence="12">
    <location>
        <begin position="947"/>
        <end position="972"/>
    </location>
</feature>
<feature type="transmembrane region" description="Helical" evidence="12">
    <location>
        <begin position="72"/>
        <end position="93"/>
    </location>
</feature>
<proteinExistence type="inferred from homology"/>
<evidence type="ECO:0000313" key="15">
    <source>
        <dbReference type="EMBL" id="KAF2842938.1"/>
    </source>
</evidence>
<dbReference type="FunFam" id="3.40.50.300:FF:001854">
    <property type="entry name" value="ABC multidrug transporter (Eurofung)"/>
    <property type="match status" value="1"/>
</dbReference>
<dbReference type="InterPro" id="IPR027417">
    <property type="entry name" value="P-loop_NTPase"/>
</dbReference>
<feature type="transmembrane region" description="Helical" evidence="12">
    <location>
        <begin position="1048"/>
        <end position="1069"/>
    </location>
</feature>
<feature type="domain" description="ABC transmembrane type-1" evidence="14">
    <location>
        <begin position="911"/>
        <end position="1191"/>
    </location>
</feature>
<dbReference type="GO" id="GO:0140359">
    <property type="term" value="F:ABC-type transporter activity"/>
    <property type="evidence" value="ECO:0007669"/>
    <property type="project" value="InterPro"/>
</dbReference>
<evidence type="ECO:0000256" key="3">
    <source>
        <dbReference type="ARBA" id="ARBA00022448"/>
    </source>
</evidence>
<accession>A0A9P4VTB5</accession>
<gene>
    <name evidence="15" type="ORF">M501DRAFT_1005649</name>
</gene>
<dbReference type="FunFam" id="1.20.1560.10:FF:000066">
    <property type="entry name" value="ABC multidrug transporter (Eurofung)"/>
    <property type="match status" value="1"/>
</dbReference>
<dbReference type="CDD" id="cd18580">
    <property type="entry name" value="ABC_6TM_ABCC_D2"/>
    <property type="match status" value="1"/>
</dbReference>
<evidence type="ECO:0000256" key="8">
    <source>
        <dbReference type="ARBA" id="ARBA00022989"/>
    </source>
</evidence>
<feature type="transmembrane region" description="Helical" evidence="12">
    <location>
        <begin position="1160"/>
        <end position="1179"/>
    </location>
</feature>
<dbReference type="PROSITE" id="PS00211">
    <property type="entry name" value="ABC_TRANSPORTER_1"/>
    <property type="match status" value="2"/>
</dbReference>
<dbReference type="CDD" id="cd03244">
    <property type="entry name" value="ABCC_MRP_domain2"/>
    <property type="match status" value="1"/>
</dbReference>
<evidence type="ECO:0000256" key="6">
    <source>
        <dbReference type="ARBA" id="ARBA00022741"/>
    </source>
</evidence>
<dbReference type="Pfam" id="PF24357">
    <property type="entry name" value="TMD0_ABC"/>
    <property type="match status" value="1"/>
</dbReference>
<dbReference type="GO" id="GO:0005886">
    <property type="term" value="C:plasma membrane"/>
    <property type="evidence" value="ECO:0007669"/>
    <property type="project" value="UniProtKB-SubCell"/>
</dbReference>
<dbReference type="PANTHER" id="PTHR24223:SF269">
    <property type="entry name" value="ABC MULTIDRUG TRANSPORTER (EUROFUNG)-RELATED"/>
    <property type="match status" value="1"/>
</dbReference>
<dbReference type="Pfam" id="PF00664">
    <property type="entry name" value="ABC_membrane"/>
    <property type="match status" value="2"/>
</dbReference>
<dbReference type="PROSITE" id="PS50893">
    <property type="entry name" value="ABC_TRANSPORTER_2"/>
    <property type="match status" value="2"/>
</dbReference>
<keyword evidence="7" id="KW-0067">ATP-binding</keyword>
<dbReference type="SUPFAM" id="SSF90123">
    <property type="entry name" value="ABC transporter transmembrane region"/>
    <property type="match status" value="2"/>
</dbReference>
<reference evidence="15" key="1">
    <citation type="journal article" date="2020" name="Stud. Mycol.">
        <title>101 Dothideomycetes genomes: a test case for predicting lifestyles and emergence of pathogens.</title>
        <authorList>
            <person name="Haridas S."/>
            <person name="Albert R."/>
            <person name="Binder M."/>
            <person name="Bloem J."/>
            <person name="Labutti K."/>
            <person name="Salamov A."/>
            <person name="Andreopoulos B."/>
            <person name="Baker S."/>
            <person name="Barry K."/>
            <person name="Bills G."/>
            <person name="Bluhm B."/>
            <person name="Cannon C."/>
            <person name="Castanera R."/>
            <person name="Culley D."/>
            <person name="Daum C."/>
            <person name="Ezra D."/>
            <person name="Gonzalez J."/>
            <person name="Henrissat B."/>
            <person name="Kuo A."/>
            <person name="Liang C."/>
            <person name="Lipzen A."/>
            <person name="Lutzoni F."/>
            <person name="Magnuson J."/>
            <person name="Mondo S."/>
            <person name="Nolan M."/>
            <person name="Ohm R."/>
            <person name="Pangilinan J."/>
            <person name="Park H.-J."/>
            <person name="Ramirez L."/>
            <person name="Alfaro M."/>
            <person name="Sun H."/>
            <person name="Tritt A."/>
            <person name="Yoshinaga Y."/>
            <person name="Zwiers L.-H."/>
            <person name="Turgeon B."/>
            <person name="Goodwin S."/>
            <person name="Spatafora J."/>
            <person name="Crous P."/>
            <person name="Grigoriev I."/>
        </authorList>
    </citation>
    <scope>NUCLEOTIDE SEQUENCE</scope>
    <source>
        <strain evidence="15">CBS 101060</strain>
    </source>
</reference>
<dbReference type="InterPro" id="IPR003593">
    <property type="entry name" value="AAA+_ATPase"/>
</dbReference>
<evidence type="ECO:0000256" key="10">
    <source>
        <dbReference type="ARBA" id="ARBA00023180"/>
    </source>
</evidence>
<dbReference type="InterPro" id="IPR017871">
    <property type="entry name" value="ABC_transporter-like_CS"/>
</dbReference>
<dbReference type="EMBL" id="MU006089">
    <property type="protein sequence ID" value="KAF2842938.1"/>
    <property type="molecule type" value="Genomic_DNA"/>
</dbReference>
<keyword evidence="4" id="KW-1003">Cell membrane</keyword>
<dbReference type="FunFam" id="1.20.1560.10:FF:000055">
    <property type="entry name" value="ABC multidrug transporter (Eurofung)"/>
    <property type="match status" value="1"/>
</dbReference>
<dbReference type="CDD" id="cd03250">
    <property type="entry name" value="ABCC_MRP_domain1"/>
    <property type="match status" value="1"/>
</dbReference>